<evidence type="ECO:0000256" key="1">
    <source>
        <dbReference type="SAM" id="Coils"/>
    </source>
</evidence>
<dbReference type="KEGG" id="pseo:OM33_05410"/>
<feature type="coiled-coil region" evidence="1">
    <location>
        <begin position="192"/>
        <end position="219"/>
    </location>
</feature>
<feature type="compositionally biased region" description="Low complexity" evidence="2">
    <location>
        <begin position="392"/>
        <end position="404"/>
    </location>
</feature>
<protein>
    <recommendedName>
        <fullName evidence="5">NERD domain-containing protein</fullName>
    </recommendedName>
</protein>
<feature type="compositionally biased region" description="Polar residues" evidence="2">
    <location>
        <begin position="138"/>
        <end position="160"/>
    </location>
</feature>
<proteinExistence type="predicted"/>
<gene>
    <name evidence="6" type="ORF">OM33_05410</name>
</gene>
<evidence type="ECO:0000256" key="4">
    <source>
        <dbReference type="SAM" id="SignalP"/>
    </source>
</evidence>
<feature type="compositionally biased region" description="Polar residues" evidence="2">
    <location>
        <begin position="499"/>
        <end position="510"/>
    </location>
</feature>
<sequence>MVKVSNFLLFLVFLFAFISPETNANSATCILLKQQMSTYQNSKTHPTYRRAQRDYERFCNQPEPTKTVDKTTVESNPQKSSPISEPTLTEQEKQLAQQKFEEIEAELKAKQQAEAAANEAQKIEQNPIQPSEKMETKPATSEVATVTPKQQPKPSPVQWQNQAAEEQTTLLDAMMLPIIMLLVVLVAIFIYVKFVRARMDEIKEKAQEMSKEIVAAGKKAAEKKKAKPAKGELDPDLYFRRIRIEVSLPSGKDVMLDSIIASQFGIFVVLGQKQRGAIIGSATLPDWKEQVGEELVPFESPLNLVNQCCHAVSQIIELSSEIEPIVAFNDMAVFKSQFPIAVMHKKKVNTYILGFKELKYSDDQVDEWLAKIDDYIAARAEQKRLAEEQERQQNLNRNNNSEQLAASPMPPPSELNTAESSQEAETTSYPEPGSYQDSVSEIAPDNQDVHRAEEQEKPVVDHIAELDAILNKAKEFTEKLDNISSTSSSASDELDNEQPVESSDFSAQTELDSEFEKLQALTSSQLDETPNSAINQTSEGIPESSENIADGLEQMSHTDNPQSFDNPDIQQHSQQVDEGFAESNLGSSDDFDNHLSTMQDLDAANLEDDIQATARDSSTDNEQNNSDEENKESDSSFSEREFQSFEQDDALIENMVPHSEFKRRAAKRAVDEGMFDYLEHYNDKAADSTQSNDTETSLEDELAKSLEAGKGFLTGLDEAGKVDIPDNNDTLASSGEENNNEPDINLSADQDIDLTTFSQDVRLDEFTASAPEPNETDDDKNRGGWRAIKAQMDETENSQPSDENQDDNIPKSSWRALKEQVDSFEQDLPEEDENEKDEAPKKASIFSNLELDPDWAPKPPPEKVFKVKPEDDPDNN</sequence>
<feature type="compositionally biased region" description="Polar residues" evidence="2">
    <location>
        <begin position="555"/>
        <end position="576"/>
    </location>
</feature>
<evidence type="ECO:0000313" key="7">
    <source>
        <dbReference type="Proteomes" id="UP000030341"/>
    </source>
</evidence>
<name>A0A0A7EF18_9GAMM</name>
<feature type="region of interest" description="Disordered" evidence="2">
    <location>
        <begin position="60"/>
        <end position="95"/>
    </location>
</feature>
<feature type="compositionally biased region" description="Basic and acidic residues" evidence="2">
    <location>
        <begin position="632"/>
        <end position="643"/>
    </location>
</feature>
<feature type="region of interest" description="Disordered" evidence="2">
    <location>
        <begin position="110"/>
        <end position="160"/>
    </location>
</feature>
<keyword evidence="3" id="KW-0812">Transmembrane</keyword>
<dbReference type="Proteomes" id="UP000030341">
    <property type="component" value="Chromosome 1"/>
</dbReference>
<dbReference type="HOGENOM" id="CLU_328136_0_0_6"/>
<feature type="region of interest" description="Disordered" evidence="2">
    <location>
        <begin position="386"/>
        <end position="440"/>
    </location>
</feature>
<dbReference type="EMBL" id="CP009888">
    <property type="protein sequence ID" value="AIY64641.1"/>
    <property type="molecule type" value="Genomic_DNA"/>
</dbReference>
<dbReference type="eggNOG" id="COG0551">
    <property type="taxonomic scope" value="Bacteria"/>
</dbReference>
<evidence type="ECO:0000313" key="6">
    <source>
        <dbReference type="EMBL" id="AIY64641.1"/>
    </source>
</evidence>
<evidence type="ECO:0000256" key="3">
    <source>
        <dbReference type="SAM" id="Phobius"/>
    </source>
</evidence>
<dbReference type="OrthoDB" id="6316375at2"/>
<feature type="signal peptide" evidence="4">
    <location>
        <begin position="1"/>
        <end position="24"/>
    </location>
</feature>
<keyword evidence="3" id="KW-0472">Membrane</keyword>
<feature type="transmembrane region" description="Helical" evidence="3">
    <location>
        <begin position="174"/>
        <end position="195"/>
    </location>
</feature>
<feature type="compositionally biased region" description="Acidic residues" evidence="2">
    <location>
        <begin position="822"/>
        <end position="836"/>
    </location>
</feature>
<feature type="region of interest" description="Disordered" evidence="2">
    <location>
        <begin position="715"/>
        <end position="876"/>
    </location>
</feature>
<keyword evidence="3" id="KW-1133">Transmembrane helix</keyword>
<keyword evidence="1" id="KW-0175">Coiled coil</keyword>
<feature type="domain" description="NERD" evidence="5">
    <location>
        <begin position="218"/>
        <end position="335"/>
    </location>
</feature>
<dbReference type="STRING" id="1348114.OM33_05410"/>
<organism evidence="6 7">
    <name type="scientific">Pseudoalteromonas piratica</name>
    <dbReference type="NCBI Taxonomy" id="1348114"/>
    <lineage>
        <taxon>Bacteria</taxon>
        <taxon>Pseudomonadati</taxon>
        <taxon>Pseudomonadota</taxon>
        <taxon>Gammaproteobacteria</taxon>
        <taxon>Alteromonadales</taxon>
        <taxon>Pseudoalteromonadaceae</taxon>
        <taxon>Pseudoalteromonas</taxon>
    </lineage>
</organism>
<feature type="compositionally biased region" description="Low complexity" evidence="2">
    <location>
        <begin position="112"/>
        <end position="126"/>
    </location>
</feature>
<feature type="region of interest" description="Disordered" evidence="2">
    <location>
        <begin position="481"/>
        <end position="664"/>
    </location>
</feature>
<keyword evidence="4" id="KW-0732">Signal</keyword>
<feature type="compositionally biased region" description="Polar residues" evidence="2">
    <location>
        <begin position="73"/>
        <end position="95"/>
    </location>
</feature>
<dbReference type="AlphaFoldDB" id="A0A0A7EF18"/>
<keyword evidence="7" id="KW-1185">Reference proteome</keyword>
<feature type="region of interest" description="Disordered" evidence="2">
    <location>
        <begin position="682"/>
        <end position="703"/>
    </location>
</feature>
<dbReference type="InterPro" id="IPR011528">
    <property type="entry name" value="NERD"/>
</dbReference>
<reference evidence="6 7" key="1">
    <citation type="submission" date="2014-11" db="EMBL/GenBank/DDBJ databases">
        <title>Complete Genome Sequence of Pseudoalteromonas sp. Strain OCN003 Isolated from Kaneohe Bay, Oahu, Hawaii.</title>
        <authorList>
            <person name="Beurmann S."/>
            <person name="Videau P."/>
            <person name="Ushijima B."/>
            <person name="Smith A.M."/>
            <person name="Aeby G.S."/>
            <person name="Callahan S.M."/>
            <person name="Belcaid M."/>
        </authorList>
    </citation>
    <scope>NUCLEOTIDE SEQUENCE [LARGE SCALE GENOMIC DNA]</scope>
    <source>
        <strain evidence="6 7">OCN003</strain>
    </source>
</reference>
<feature type="compositionally biased region" description="Polar residues" evidence="2">
    <location>
        <begin position="414"/>
        <end position="439"/>
    </location>
</feature>
<feature type="compositionally biased region" description="Basic and acidic residues" evidence="2">
    <location>
        <begin position="860"/>
        <end position="870"/>
    </location>
</feature>
<evidence type="ECO:0000256" key="2">
    <source>
        <dbReference type="SAM" id="MobiDB-lite"/>
    </source>
</evidence>
<dbReference type="PROSITE" id="PS50965">
    <property type="entry name" value="NERD"/>
    <property type="match status" value="1"/>
</dbReference>
<feature type="chain" id="PRO_5002027936" description="NERD domain-containing protein" evidence="4">
    <location>
        <begin position="25"/>
        <end position="876"/>
    </location>
</feature>
<feature type="compositionally biased region" description="Polar residues" evidence="2">
    <location>
        <begin position="727"/>
        <end position="737"/>
    </location>
</feature>
<accession>A0A0A7EF18</accession>
<evidence type="ECO:0000259" key="5">
    <source>
        <dbReference type="PROSITE" id="PS50965"/>
    </source>
</evidence>
<feature type="compositionally biased region" description="Polar residues" evidence="2">
    <location>
        <begin position="520"/>
        <end position="547"/>
    </location>
</feature>